<feature type="region of interest" description="Disordered" evidence="10">
    <location>
        <begin position="1"/>
        <end position="75"/>
    </location>
</feature>
<keyword evidence="5 9" id="KW-0809">Transit peptide</keyword>
<feature type="compositionally biased region" description="Low complexity" evidence="10">
    <location>
        <begin position="58"/>
        <end position="72"/>
    </location>
</feature>
<feature type="binding site" evidence="8">
    <location>
        <position position="138"/>
    </location>
    <ligand>
        <name>Mn(2+)</name>
        <dbReference type="ChEBI" id="CHEBI:29035"/>
    </ligand>
</feature>
<feature type="binding site" evidence="8">
    <location>
        <position position="177"/>
    </location>
    <ligand>
        <name>phosphoenolpyruvate</name>
        <dbReference type="ChEBI" id="CHEBI:58702"/>
    </ligand>
</feature>
<comment type="cofactor">
    <cofactor evidence="8">
        <name>Mn(2+)</name>
        <dbReference type="ChEBI" id="CHEBI:29035"/>
    </cofactor>
    <cofactor evidence="8">
        <name>Co(2+)</name>
        <dbReference type="ChEBI" id="CHEBI:48828"/>
    </cofactor>
    <cofactor evidence="8">
        <name>Cd(2+)</name>
        <dbReference type="ChEBI" id="CHEBI:48775"/>
    </cofactor>
    <text evidence="8">Binds 1 divalent cation per subunit. The enzyme is active with manganese, cobalt or cadmium ions.</text>
</comment>
<evidence type="ECO:0000256" key="5">
    <source>
        <dbReference type="ARBA" id="ARBA00022946"/>
    </source>
</evidence>
<keyword evidence="6 9" id="KW-0057">Aromatic amino acid biosynthesis</keyword>
<sequence>MALTNSSSAISSNSLLKPQPLTPYSKPISFSHLPTNSNPKPRPINPISAVHAADHSANKSSNSTPTANSTPPRWTLDSWKSKPALQLPEYPDQVQLDSVLKTLASFPPIVFAGEARSLEDRLAQAAVGDAFLLQGGDCAESFKEFNANNIRDTFRVLLQMGVVLMFGGQMPVIKVGRMAGQFAKPRSDPFEEKDGVKLPSYRGDNVNGDAFDEKSRVPDPHRMIRAYTQSVATLNLLRAFATGGYAAMQRVTQWNLDFTEHSEQGDRYRELAHRVDEALGFMAAAGLAVGHPIMTTTEFWTSHECLLLPYEQALTREDSTSGLYYDCSAHMLWVGERTRQLDGAHVEFLRGVANPLGSKGIPEVSDKMDPNELVRLIDILNPQNKPGRITVIARMGAENMRVKLPHLIRAVRRAGQIVTWVSDPMHGNTIKAPCGLKTRSFDAIRAEVRAFFDVHDQEGSYPGGVHLEMTGQNVTECVGGAQTITYNDLSSRYHTHCDPRLNASQSLELAFIIAERLRKRRLGPQRSLASIIKL</sequence>
<evidence type="ECO:0000256" key="6">
    <source>
        <dbReference type="ARBA" id="ARBA00023141"/>
    </source>
</evidence>
<feature type="binding site" evidence="8">
    <location>
        <position position="498"/>
    </location>
    <ligand>
        <name>Mn(2+)</name>
        <dbReference type="ChEBI" id="CHEBI:29035"/>
    </ligand>
</feature>
<organism evidence="11 12">
    <name type="scientific">Nyssa sinensis</name>
    <dbReference type="NCBI Taxonomy" id="561372"/>
    <lineage>
        <taxon>Eukaryota</taxon>
        <taxon>Viridiplantae</taxon>
        <taxon>Streptophyta</taxon>
        <taxon>Embryophyta</taxon>
        <taxon>Tracheophyta</taxon>
        <taxon>Spermatophyta</taxon>
        <taxon>Magnoliopsida</taxon>
        <taxon>eudicotyledons</taxon>
        <taxon>Gunneridae</taxon>
        <taxon>Pentapetalae</taxon>
        <taxon>asterids</taxon>
        <taxon>Cornales</taxon>
        <taxon>Nyssaceae</taxon>
        <taxon>Nyssa</taxon>
    </lineage>
</organism>
<dbReference type="SUPFAM" id="SSF51569">
    <property type="entry name" value="Aldolase"/>
    <property type="match status" value="1"/>
</dbReference>
<keyword evidence="9" id="KW-0150">Chloroplast</keyword>
<keyword evidence="8" id="KW-0104">Cadmium</keyword>
<keyword evidence="8" id="KW-0464">Manganese</keyword>
<dbReference type="NCBIfam" id="TIGR01358">
    <property type="entry name" value="DAHP_synth_II"/>
    <property type="match status" value="1"/>
</dbReference>
<comment type="subcellular location">
    <subcellularLocation>
        <location evidence="9">Plastid</location>
        <location evidence="9">Chloroplast</location>
    </subcellularLocation>
</comment>
<evidence type="ECO:0000256" key="4">
    <source>
        <dbReference type="ARBA" id="ARBA00022679"/>
    </source>
</evidence>
<evidence type="ECO:0000256" key="9">
    <source>
        <dbReference type="RuleBase" id="RU363071"/>
    </source>
</evidence>
<dbReference type="UniPathway" id="UPA00053">
    <property type="reaction ID" value="UER00084"/>
</dbReference>
<reference evidence="11 12" key="1">
    <citation type="submission" date="2019-09" db="EMBL/GenBank/DDBJ databases">
        <title>A chromosome-level genome assembly of the Chinese tupelo Nyssa sinensis.</title>
        <authorList>
            <person name="Yang X."/>
            <person name="Kang M."/>
            <person name="Yang Y."/>
            <person name="Xiong H."/>
            <person name="Wang M."/>
            <person name="Zhang Z."/>
            <person name="Wang Z."/>
            <person name="Wu H."/>
            <person name="Ma T."/>
            <person name="Liu J."/>
            <person name="Xi Z."/>
        </authorList>
    </citation>
    <scope>NUCLEOTIDE SEQUENCE [LARGE SCALE GENOMIC DNA]</scope>
    <source>
        <strain evidence="11">J267</strain>
        <tissue evidence="11">Leaf</tissue>
    </source>
</reference>
<keyword evidence="9" id="KW-0934">Plastid</keyword>
<keyword evidence="3 9" id="KW-0028">Amino-acid biosynthesis</keyword>
<gene>
    <name evidence="11" type="ORF">F0562_028919</name>
</gene>
<evidence type="ECO:0000256" key="8">
    <source>
        <dbReference type="PIRSR" id="PIRSR602480-1"/>
    </source>
</evidence>
<keyword evidence="12" id="KW-1185">Reference proteome</keyword>
<protein>
    <recommendedName>
        <fullName evidence="9">Phospho-2-dehydro-3-deoxyheptonate aldolase</fullName>
        <ecNumber evidence="9">2.5.1.54</ecNumber>
    </recommendedName>
</protein>
<dbReference type="PANTHER" id="PTHR21337:SF28">
    <property type="entry name" value="PHOSPHO-2-DEHYDRO-3-DEOXYHEPTONATE ALDOLASE 2, CHLOROPLASTIC"/>
    <property type="match status" value="1"/>
</dbReference>
<comment type="pathway">
    <text evidence="1 9">Metabolic intermediate biosynthesis; chorismate biosynthesis; chorismate from D-erythrose 4-phosphate and phosphoenolpyruvate: step 1/7.</text>
</comment>
<evidence type="ECO:0000256" key="1">
    <source>
        <dbReference type="ARBA" id="ARBA00004688"/>
    </source>
</evidence>
<dbReference type="Proteomes" id="UP000325577">
    <property type="component" value="Linkage Group LG16"/>
</dbReference>
<evidence type="ECO:0000256" key="3">
    <source>
        <dbReference type="ARBA" id="ARBA00022605"/>
    </source>
</evidence>
<dbReference type="EMBL" id="CM018039">
    <property type="protein sequence ID" value="KAA8536441.1"/>
    <property type="molecule type" value="Genomic_DNA"/>
</dbReference>
<evidence type="ECO:0000256" key="7">
    <source>
        <dbReference type="ARBA" id="ARBA00047508"/>
    </source>
</evidence>
<dbReference type="EC" id="2.5.1.54" evidence="9"/>
<dbReference type="InterPro" id="IPR002480">
    <property type="entry name" value="DAHP_synth_2"/>
</dbReference>
<evidence type="ECO:0000313" key="12">
    <source>
        <dbReference type="Proteomes" id="UP000325577"/>
    </source>
</evidence>
<feature type="binding site" evidence="8">
    <location>
        <position position="426"/>
    </location>
    <ligand>
        <name>Mn(2+)</name>
        <dbReference type="ChEBI" id="CHEBI:29035"/>
    </ligand>
</feature>
<comment type="similarity">
    <text evidence="2 9">Belongs to the class-II DAHP synthase family.</text>
</comment>
<dbReference type="FunFam" id="3.20.20.70:FF:000128">
    <property type="entry name" value="Phospho-2-dehydro-3-deoxyheptonate aldolase"/>
    <property type="match status" value="1"/>
</dbReference>
<dbReference type="PANTHER" id="PTHR21337">
    <property type="entry name" value="PHOSPHO-2-DEHYDRO-3-DEOXYHEPTONATE ALDOLASE 1, 2"/>
    <property type="match status" value="1"/>
</dbReference>
<feature type="binding site" evidence="8">
    <location>
        <begin position="336"/>
        <end position="337"/>
    </location>
    <ligand>
        <name>phosphoenolpyruvate</name>
        <dbReference type="ChEBI" id="CHEBI:58702"/>
    </ligand>
</feature>
<dbReference type="InterPro" id="IPR013785">
    <property type="entry name" value="Aldolase_TIM"/>
</dbReference>
<dbReference type="GO" id="GO:0009507">
    <property type="term" value="C:chloroplast"/>
    <property type="evidence" value="ECO:0007669"/>
    <property type="project" value="UniProtKB-SubCell"/>
</dbReference>
<comment type="catalytic activity">
    <reaction evidence="7 9">
        <text>D-erythrose 4-phosphate + phosphoenolpyruvate + H2O = 7-phospho-2-dehydro-3-deoxy-D-arabino-heptonate + phosphate</text>
        <dbReference type="Rhea" id="RHEA:14717"/>
        <dbReference type="ChEBI" id="CHEBI:15377"/>
        <dbReference type="ChEBI" id="CHEBI:16897"/>
        <dbReference type="ChEBI" id="CHEBI:43474"/>
        <dbReference type="ChEBI" id="CHEBI:58394"/>
        <dbReference type="ChEBI" id="CHEBI:58702"/>
        <dbReference type="EC" id="2.5.1.54"/>
    </reaction>
</comment>
<dbReference type="GO" id="GO:0008652">
    <property type="term" value="P:amino acid biosynthetic process"/>
    <property type="evidence" value="ECO:0007669"/>
    <property type="project" value="UniProtKB-KW"/>
</dbReference>
<dbReference type="GO" id="GO:0009073">
    <property type="term" value="P:aromatic amino acid family biosynthetic process"/>
    <property type="evidence" value="ECO:0007669"/>
    <property type="project" value="UniProtKB-KW"/>
</dbReference>
<evidence type="ECO:0000256" key="10">
    <source>
        <dbReference type="SAM" id="MobiDB-lite"/>
    </source>
</evidence>
<dbReference type="GO" id="GO:0009423">
    <property type="term" value="P:chorismate biosynthetic process"/>
    <property type="evidence" value="ECO:0007669"/>
    <property type="project" value="UniProtKB-UniPathway"/>
</dbReference>
<dbReference type="GO" id="GO:0003849">
    <property type="term" value="F:3-deoxy-7-phosphoheptulonate synthase activity"/>
    <property type="evidence" value="ECO:0007669"/>
    <property type="project" value="UniProtKB-EC"/>
</dbReference>
<dbReference type="Pfam" id="PF01474">
    <property type="entry name" value="DAHP_synth_2"/>
    <property type="match status" value="1"/>
</dbReference>
<accession>A0A5J5B5L8</accession>
<evidence type="ECO:0000313" key="11">
    <source>
        <dbReference type="EMBL" id="KAA8536441.1"/>
    </source>
</evidence>
<dbReference type="Gene3D" id="3.20.20.70">
    <property type="entry name" value="Aldolase class I"/>
    <property type="match status" value="2"/>
</dbReference>
<feature type="binding site" evidence="8">
    <location>
        <position position="394"/>
    </location>
    <ligand>
        <name>phosphoenolpyruvate</name>
        <dbReference type="ChEBI" id="CHEBI:58702"/>
    </ligand>
</feature>
<keyword evidence="4 9" id="KW-0808">Transferase</keyword>
<feature type="binding site" evidence="8">
    <location>
        <position position="359"/>
    </location>
    <ligand>
        <name>phosphoenolpyruvate</name>
        <dbReference type="ChEBI" id="CHEBI:58702"/>
    </ligand>
</feature>
<proteinExistence type="inferred from homology"/>
<evidence type="ECO:0000256" key="2">
    <source>
        <dbReference type="ARBA" id="ARBA00008911"/>
    </source>
</evidence>
<name>A0A5J5B5L8_9ASTE</name>
<keyword evidence="8" id="KW-0170">Cobalt</keyword>
<dbReference type="OrthoDB" id="2338at2759"/>
<dbReference type="AlphaFoldDB" id="A0A5J5B5L8"/>
<feature type="binding site" evidence="8">
    <location>
        <position position="468"/>
    </location>
    <ligand>
        <name>Mn(2+)</name>
        <dbReference type="ChEBI" id="CHEBI:29035"/>
    </ligand>
</feature>
<feature type="compositionally biased region" description="Low complexity" evidence="10">
    <location>
        <begin position="1"/>
        <end position="14"/>
    </location>
</feature>